<accession>D8PKR3</accession>
<dbReference type="KEGG" id="scm:SCHCO_02486093"/>
<evidence type="ECO:0000256" key="2">
    <source>
        <dbReference type="ARBA" id="ARBA00022737"/>
    </source>
</evidence>
<organism evidence="8">
    <name type="scientific">Schizophyllum commune (strain H4-8 / FGSC 9210)</name>
    <name type="common">Split gill fungus</name>
    <dbReference type="NCBI Taxonomy" id="578458"/>
    <lineage>
        <taxon>Eukaryota</taxon>
        <taxon>Fungi</taxon>
        <taxon>Dikarya</taxon>
        <taxon>Basidiomycota</taxon>
        <taxon>Agaricomycotina</taxon>
        <taxon>Agaricomycetes</taxon>
        <taxon>Agaricomycetidae</taxon>
        <taxon>Agaricales</taxon>
        <taxon>Schizophyllaceae</taxon>
        <taxon>Schizophyllum</taxon>
    </lineage>
</organism>
<dbReference type="Pfam" id="PF13041">
    <property type="entry name" value="PPR_2"/>
    <property type="match status" value="1"/>
</dbReference>
<gene>
    <name evidence="7" type="ORF">SCHCODRAFT_84301</name>
</gene>
<dbReference type="AlphaFoldDB" id="D8PKR3"/>
<evidence type="ECO:0000313" key="8">
    <source>
        <dbReference type="Proteomes" id="UP000007431"/>
    </source>
</evidence>
<dbReference type="NCBIfam" id="TIGR00756">
    <property type="entry name" value="PPR"/>
    <property type="match status" value="1"/>
</dbReference>
<evidence type="ECO:0000256" key="4">
    <source>
        <dbReference type="ARBA" id="ARBA00044511"/>
    </source>
</evidence>
<dbReference type="PANTHER" id="PTHR47447:SF17">
    <property type="entry name" value="OS12G0638900 PROTEIN"/>
    <property type="match status" value="1"/>
</dbReference>
<dbReference type="Gene3D" id="1.25.40.10">
    <property type="entry name" value="Tetratricopeptide repeat domain"/>
    <property type="match status" value="1"/>
</dbReference>
<dbReference type="RefSeq" id="XP_003038923.1">
    <property type="nucleotide sequence ID" value="XM_003038877.1"/>
</dbReference>
<evidence type="ECO:0000256" key="5">
    <source>
        <dbReference type="PROSITE-ProRule" id="PRU00708"/>
    </source>
</evidence>
<reference evidence="7 8" key="1">
    <citation type="journal article" date="2010" name="Nat. Biotechnol.">
        <title>Genome sequence of the model mushroom Schizophyllum commune.</title>
        <authorList>
            <person name="Ohm R.A."/>
            <person name="de Jong J.F."/>
            <person name="Lugones L.G."/>
            <person name="Aerts A."/>
            <person name="Kothe E."/>
            <person name="Stajich J.E."/>
            <person name="de Vries R.P."/>
            <person name="Record E."/>
            <person name="Levasseur A."/>
            <person name="Baker S.E."/>
            <person name="Bartholomew K.A."/>
            <person name="Coutinho P.M."/>
            <person name="Erdmann S."/>
            <person name="Fowler T.J."/>
            <person name="Gathman A.C."/>
            <person name="Lombard V."/>
            <person name="Henrissat B."/>
            <person name="Knabe N."/>
            <person name="Kuees U."/>
            <person name="Lilly W.W."/>
            <person name="Lindquist E."/>
            <person name="Lucas S."/>
            <person name="Magnuson J.K."/>
            <person name="Piumi F."/>
            <person name="Raudaskoski M."/>
            <person name="Salamov A."/>
            <person name="Schmutz J."/>
            <person name="Schwarze F.W.M.R."/>
            <person name="vanKuyk P.A."/>
            <person name="Horton J.S."/>
            <person name="Grigoriev I.V."/>
            <person name="Woesten H.A.B."/>
        </authorList>
    </citation>
    <scope>NUCLEOTIDE SEQUENCE [LARGE SCALE GENOMIC DNA]</scope>
    <source>
        <strain evidence="8">H4-8 / FGSC 9210</strain>
    </source>
</reference>
<comment type="function">
    <text evidence="3">Regulates mitochondrial small subunit maturation by controlling 15S rRNA 5'-end processing. Localizes to the 5' precursor of the 15S rRNA in a position that is subsequently occupied by mS47 in the mature yeast mtSSU. Uses structure and sequence-specific RNA recognition, binding to a single-stranded region of the precursor and specifically recognizing bases -6 to -1. The exchange of Ccm1 for mS47 is coupled to the irreversible removal of precursor rRNA that is accompanied by conformational changes of the mitoribosomal proteins uS5m and mS26. These conformational changes signal completion of 5'-end rRNA processing through protection of the mature 5'-end of the 15S rRNA and stabilization of mS47. The removal of the 5' precursor together with the dissociation of Ccm1 may be catalyzed by the 5'-3' exoribonuclease Pet127. Involved in the specific removal of group I introns in mitochondrial encoded transcripts.</text>
</comment>
<dbReference type="Proteomes" id="UP000007431">
    <property type="component" value="Unassembled WGS sequence"/>
</dbReference>
<name>D8PKR3_SCHCM</name>
<dbReference type="InterPro" id="IPR011990">
    <property type="entry name" value="TPR-like_helical_dom_sf"/>
</dbReference>
<feature type="region of interest" description="Disordered" evidence="6">
    <location>
        <begin position="233"/>
        <end position="255"/>
    </location>
</feature>
<evidence type="ECO:0000256" key="6">
    <source>
        <dbReference type="SAM" id="MobiDB-lite"/>
    </source>
</evidence>
<feature type="region of interest" description="Disordered" evidence="6">
    <location>
        <begin position="1"/>
        <end position="22"/>
    </location>
</feature>
<comment type="subunit">
    <text evidence="4">Binds to mitochondrial small subunit 15S rRNA.</text>
</comment>
<sequence length="255" mass="28147">MESKETLDPIAGLDQMTTPESRSATSAMIDSLRKRGVRADAATFALRMRHEGLTKADLDAARQVFQALLVRGMQPTQHHFAALMEGYAAAGDLTAARAVLEAARLAWVPPNVVMYTILIYGHARAGDPRGALRVFEQMVDSGVRADVPAIDAVAGAFFAVGEVRMARRVLVGLWGHVGPFPEELREASLMELATHFRGLHRKTPRGKLSWEEIRALRREVRDLVNEWRRIESKTTGRVESKATVAQRPQSDADPS</sequence>
<dbReference type="PANTHER" id="PTHR47447">
    <property type="entry name" value="OS03G0856100 PROTEIN"/>
    <property type="match status" value="1"/>
</dbReference>
<dbReference type="STRING" id="578458.D8PKR3"/>
<dbReference type="PROSITE" id="PS51375">
    <property type="entry name" value="PPR"/>
    <property type="match status" value="1"/>
</dbReference>
<dbReference type="GeneID" id="9585215"/>
<protein>
    <recommendedName>
        <fullName evidence="9">Pentacotripeptide-repeat region of PRORP domain-containing protein</fullName>
    </recommendedName>
</protein>
<dbReference type="OrthoDB" id="185373at2759"/>
<dbReference type="OMA" id="HIWRERS"/>
<dbReference type="InParanoid" id="D8PKR3"/>
<proteinExistence type="inferred from homology"/>
<feature type="repeat" description="PPR" evidence="5">
    <location>
        <begin position="111"/>
        <end position="145"/>
    </location>
</feature>
<keyword evidence="2" id="KW-0677">Repeat</keyword>
<dbReference type="HOGENOM" id="CLU_1090516_0_0_1"/>
<dbReference type="InterPro" id="IPR002885">
    <property type="entry name" value="PPR_rpt"/>
</dbReference>
<keyword evidence="8" id="KW-1185">Reference proteome</keyword>
<evidence type="ECO:0000256" key="1">
    <source>
        <dbReference type="ARBA" id="ARBA00006192"/>
    </source>
</evidence>
<dbReference type="eggNOG" id="KOG4197">
    <property type="taxonomic scope" value="Eukaryota"/>
</dbReference>
<evidence type="ECO:0000256" key="3">
    <source>
        <dbReference type="ARBA" id="ARBA00044493"/>
    </source>
</evidence>
<evidence type="ECO:0008006" key="9">
    <source>
        <dbReference type="Google" id="ProtNLM"/>
    </source>
</evidence>
<evidence type="ECO:0000313" key="7">
    <source>
        <dbReference type="EMBL" id="EFJ04021.1"/>
    </source>
</evidence>
<dbReference type="VEuPathDB" id="FungiDB:SCHCODRAFT_02486093"/>
<dbReference type="EMBL" id="GL377302">
    <property type="protein sequence ID" value="EFJ04021.1"/>
    <property type="molecule type" value="Genomic_DNA"/>
</dbReference>
<comment type="similarity">
    <text evidence="1">Belongs to the CCM1 family.</text>
</comment>